<keyword evidence="1" id="KW-0472">Membrane</keyword>
<dbReference type="RefSeq" id="WP_148577924.1">
    <property type="nucleotide sequence ID" value="NZ_SDKK01000004.1"/>
</dbReference>
<reference evidence="2 3" key="1">
    <citation type="submission" date="2019-01" db="EMBL/GenBank/DDBJ databases">
        <title>Zoogloea oleivorans genome sequencing and assembly.</title>
        <authorList>
            <person name="Tancsics A."/>
            <person name="Farkas M."/>
            <person name="Kriszt B."/>
            <person name="Maroti G."/>
            <person name="Horvath B."/>
        </authorList>
    </citation>
    <scope>NUCLEOTIDE SEQUENCE [LARGE SCALE GENOMIC DNA]</scope>
    <source>
        <strain evidence="2 3">Buc</strain>
    </source>
</reference>
<dbReference type="AlphaFoldDB" id="A0A6C2D419"/>
<dbReference type="OrthoDB" id="7058863at2"/>
<keyword evidence="1" id="KW-1133">Transmembrane helix</keyword>
<keyword evidence="3" id="KW-1185">Reference proteome</keyword>
<gene>
    <name evidence="2" type="ORF">ETQ85_04805</name>
</gene>
<accession>A0A6C2D419</accession>
<evidence type="ECO:0000313" key="3">
    <source>
        <dbReference type="Proteomes" id="UP000389128"/>
    </source>
</evidence>
<name>A0A6C2D419_9RHOO</name>
<evidence type="ECO:0000313" key="2">
    <source>
        <dbReference type="EMBL" id="TYC60721.1"/>
    </source>
</evidence>
<organism evidence="2 3">
    <name type="scientific">Zoogloea oleivorans</name>
    <dbReference type="NCBI Taxonomy" id="1552750"/>
    <lineage>
        <taxon>Bacteria</taxon>
        <taxon>Pseudomonadati</taxon>
        <taxon>Pseudomonadota</taxon>
        <taxon>Betaproteobacteria</taxon>
        <taxon>Rhodocyclales</taxon>
        <taxon>Zoogloeaceae</taxon>
        <taxon>Zoogloea</taxon>
    </lineage>
</organism>
<evidence type="ECO:0000256" key="1">
    <source>
        <dbReference type="SAM" id="Phobius"/>
    </source>
</evidence>
<proteinExistence type="predicted"/>
<feature type="transmembrane region" description="Helical" evidence="1">
    <location>
        <begin position="12"/>
        <end position="31"/>
    </location>
</feature>
<dbReference type="EMBL" id="SDKK01000004">
    <property type="protein sequence ID" value="TYC60721.1"/>
    <property type="molecule type" value="Genomic_DNA"/>
</dbReference>
<keyword evidence="1" id="KW-0812">Transmembrane</keyword>
<protein>
    <submittedName>
        <fullName evidence="2">Uncharacterized protein</fullName>
    </submittedName>
</protein>
<comment type="caution">
    <text evidence="2">The sequence shown here is derived from an EMBL/GenBank/DDBJ whole genome shotgun (WGS) entry which is preliminary data.</text>
</comment>
<sequence>MALTDMTIDQIIALSASVGAFMSAIATFLTVRQMSHQRQASYLPELVLSRTIFKGTANPIAAGPIPSHWIPKARNESKTEVMPLFSLPLTNVGLGAAKDISVSWSFPIEKIVRQVNDLAQKTLTPLYFELEDGAVSIKSESLGGGTSFWKNQQKEMIDYVLPAAVQNEPVQLKIPHAFVLMVSALFFVSSKDAGKNSALDIPSLVVHLSFRDIGNKAHTAAFEISLQVIAYGGDGSFLHGYLESKKCA</sequence>
<dbReference type="Proteomes" id="UP000389128">
    <property type="component" value="Unassembled WGS sequence"/>
</dbReference>